<dbReference type="GO" id="GO:1901678">
    <property type="term" value="P:iron coordination entity transport"/>
    <property type="evidence" value="ECO:0007669"/>
    <property type="project" value="UniProtKB-ARBA"/>
</dbReference>
<dbReference type="InterPro" id="IPR051313">
    <property type="entry name" value="Bact_iron-sidero_bind"/>
</dbReference>
<evidence type="ECO:0000313" key="7">
    <source>
        <dbReference type="Proteomes" id="UP001140076"/>
    </source>
</evidence>
<evidence type="ECO:0000256" key="4">
    <source>
        <dbReference type="ARBA" id="ARBA00022729"/>
    </source>
</evidence>
<evidence type="ECO:0000256" key="3">
    <source>
        <dbReference type="ARBA" id="ARBA00022448"/>
    </source>
</evidence>
<gene>
    <name evidence="6" type="ORF">LG943_25220</name>
</gene>
<dbReference type="PANTHER" id="PTHR30532:SF24">
    <property type="entry name" value="FERRIC ENTEROBACTIN-BINDING PERIPLASMIC PROTEIN FEPB"/>
    <property type="match status" value="1"/>
</dbReference>
<protein>
    <submittedName>
        <fullName evidence="6">ABC transporter substrate-binding protein</fullName>
    </submittedName>
</protein>
<keyword evidence="4" id="KW-0732">Signal</keyword>
<name>A0A9X3SRW1_9ACTN</name>
<keyword evidence="7" id="KW-1185">Reference proteome</keyword>
<evidence type="ECO:0000256" key="2">
    <source>
        <dbReference type="ARBA" id="ARBA00008814"/>
    </source>
</evidence>
<dbReference type="Gene3D" id="3.40.50.1980">
    <property type="entry name" value="Nitrogenase molybdenum iron protein domain"/>
    <property type="match status" value="2"/>
</dbReference>
<dbReference type="PANTHER" id="PTHR30532">
    <property type="entry name" value="IRON III DICITRATE-BINDING PERIPLASMIC PROTEIN"/>
    <property type="match status" value="1"/>
</dbReference>
<dbReference type="Proteomes" id="UP001140076">
    <property type="component" value="Unassembled WGS sequence"/>
</dbReference>
<dbReference type="InterPro" id="IPR002491">
    <property type="entry name" value="ABC_transptr_periplasmic_BD"/>
</dbReference>
<comment type="subcellular location">
    <subcellularLocation>
        <location evidence="1">Cell envelope</location>
    </subcellularLocation>
</comment>
<evidence type="ECO:0000256" key="1">
    <source>
        <dbReference type="ARBA" id="ARBA00004196"/>
    </source>
</evidence>
<dbReference type="PROSITE" id="PS50983">
    <property type="entry name" value="FE_B12_PBP"/>
    <property type="match status" value="1"/>
</dbReference>
<evidence type="ECO:0000259" key="5">
    <source>
        <dbReference type="PROSITE" id="PS50983"/>
    </source>
</evidence>
<dbReference type="SUPFAM" id="SSF53807">
    <property type="entry name" value="Helical backbone' metal receptor"/>
    <property type="match status" value="1"/>
</dbReference>
<proteinExistence type="inferred from homology"/>
<comment type="similarity">
    <text evidence="2">Belongs to the bacterial solute-binding protein 8 family.</text>
</comment>
<sequence length="350" mass="37303">MVKTAHPWPGTGAPVISRRSALLGLGGAAALGLTACGPPPTEDSGGGPARRVKHRYGTAEISGRPSRVVTVGLTEQDYVMALGVTPVGVREWFGGHDGALWPWAAELLGEDAVPEVLPVEELNFEQIGSLRPDLILGVNSGLTEEEYTKLAEIAPTIAQAPDHADYGAPWQEIAAMVGTALDRREEADALVADIEERFERVRADHPEFAESTGLLATSIEGEAWAYAEGPAPGFLTQLGFALPEKAEALFTDEERAPKQVSLEKLEVLEADVVLVGLYGDPEDSVARTDVFSELDAAKEGRVLEMPEMSRLNGALSFGSVLSFPYALDELVPRLVDLVDGDPGTEPAEVE</sequence>
<dbReference type="Pfam" id="PF01497">
    <property type="entry name" value="Peripla_BP_2"/>
    <property type="match status" value="1"/>
</dbReference>
<keyword evidence="3" id="KW-0813">Transport</keyword>
<dbReference type="EMBL" id="JAJAQC010000065">
    <property type="protein sequence ID" value="MDA0567596.1"/>
    <property type="molecule type" value="Genomic_DNA"/>
</dbReference>
<organism evidence="6 7">
    <name type="scientific">Streptomonospora mangrovi</name>
    <dbReference type="NCBI Taxonomy" id="2883123"/>
    <lineage>
        <taxon>Bacteria</taxon>
        <taxon>Bacillati</taxon>
        <taxon>Actinomycetota</taxon>
        <taxon>Actinomycetes</taxon>
        <taxon>Streptosporangiales</taxon>
        <taxon>Nocardiopsidaceae</taxon>
        <taxon>Streptomonospora</taxon>
    </lineage>
</organism>
<accession>A0A9X3SRW1</accession>
<feature type="domain" description="Fe/B12 periplasmic-binding" evidence="5">
    <location>
        <begin position="67"/>
        <end position="338"/>
    </location>
</feature>
<dbReference type="RefSeq" id="WP_270074842.1">
    <property type="nucleotide sequence ID" value="NZ_JAJAQC010000065.1"/>
</dbReference>
<reference evidence="6" key="1">
    <citation type="submission" date="2021-10" db="EMBL/GenBank/DDBJ databases">
        <title>Streptomonospora sp. nov., isolated from mangrove soil.</title>
        <authorList>
            <person name="Chen X."/>
            <person name="Ge X."/>
            <person name="Liu W."/>
        </authorList>
    </citation>
    <scope>NUCLEOTIDE SEQUENCE</scope>
    <source>
        <strain evidence="6">S1-112</strain>
    </source>
</reference>
<comment type="caution">
    <text evidence="6">The sequence shown here is derived from an EMBL/GenBank/DDBJ whole genome shotgun (WGS) entry which is preliminary data.</text>
</comment>
<evidence type="ECO:0000313" key="6">
    <source>
        <dbReference type="EMBL" id="MDA0567596.1"/>
    </source>
</evidence>
<dbReference type="GO" id="GO:0030288">
    <property type="term" value="C:outer membrane-bounded periplasmic space"/>
    <property type="evidence" value="ECO:0007669"/>
    <property type="project" value="TreeGrafter"/>
</dbReference>
<dbReference type="AlphaFoldDB" id="A0A9X3SRW1"/>